<sequence length="289" mass="31825">MLSYSKCLVTSGLGYCAWSQSSLSWYFVSTSLISRCFKLITNVLQHDPGPIFKQSSFIDMAICSSRLKFVGHDCNENSRRYWSMNPVIIGNSVGLIDCCGFNATSSTFSSGDSASTVLDMIALTVFTWASEPYICRVFLETGFSLPMSSEARLRDSFETLWLDDSGFHGYSSYSAAGECVNSGFSEPPRQRSMNEPKFWSDAYDEVLWICDMGGRSGRAISMNLGEPEMMGVAFVGISQPLVEPELVISGDVDAELESSWKLRFRIGIGFDAVAGCGTSLVSETDLDRF</sequence>
<dbReference type="Proteomes" id="UP000769157">
    <property type="component" value="Unassembled WGS sequence"/>
</dbReference>
<comment type="caution">
    <text evidence="1">The sequence shown here is derived from an EMBL/GenBank/DDBJ whole genome shotgun (WGS) entry which is preliminary data.</text>
</comment>
<accession>A0A9P8NY86</accession>
<keyword evidence="2" id="KW-1185">Reference proteome</keyword>
<proteinExistence type="predicted"/>
<evidence type="ECO:0000313" key="1">
    <source>
        <dbReference type="EMBL" id="KAH3662113.1"/>
    </source>
</evidence>
<organism evidence="1 2">
    <name type="scientific">Ogataea philodendri</name>
    <dbReference type="NCBI Taxonomy" id="1378263"/>
    <lineage>
        <taxon>Eukaryota</taxon>
        <taxon>Fungi</taxon>
        <taxon>Dikarya</taxon>
        <taxon>Ascomycota</taxon>
        <taxon>Saccharomycotina</taxon>
        <taxon>Pichiomycetes</taxon>
        <taxon>Pichiales</taxon>
        <taxon>Pichiaceae</taxon>
        <taxon>Ogataea</taxon>
    </lineage>
</organism>
<dbReference type="RefSeq" id="XP_046059217.1">
    <property type="nucleotide sequence ID" value="XM_046207566.1"/>
</dbReference>
<reference evidence="1" key="1">
    <citation type="journal article" date="2021" name="Open Biol.">
        <title>Shared evolutionary footprints suggest mitochondrial oxidative damage underlies multiple complex I losses in fungi.</title>
        <authorList>
            <person name="Schikora-Tamarit M.A."/>
            <person name="Marcet-Houben M."/>
            <person name="Nosek J."/>
            <person name="Gabaldon T."/>
        </authorList>
    </citation>
    <scope>NUCLEOTIDE SEQUENCE</scope>
    <source>
        <strain evidence="1">CBS6075</strain>
    </source>
</reference>
<dbReference type="EMBL" id="JAEUBE010000414">
    <property type="protein sequence ID" value="KAH3662113.1"/>
    <property type="molecule type" value="Genomic_DNA"/>
</dbReference>
<evidence type="ECO:0000313" key="2">
    <source>
        <dbReference type="Proteomes" id="UP000769157"/>
    </source>
</evidence>
<reference evidence="1" key="2">
    <citation type="submission" date="2021-01" db="EMBL/GenBank/DDBJ databases">
        <authorList>
            <person name="Schikora-Tamarit M.A."/>
        </authorList>
    </citation>
    <scope>NUCLEOTIDE SEQUENCE</scope>
    <source>
        <strain evidence="1">CBS6075</strain>
    </source>
</reference>
<dbReference type="AlphaFoldDB" id="A0A9P8NY86"/>
<dbReference type="GeneID" id="70238258"/>
<protein>
    <submittedName>
        <fullName evidence="1">Uncharacterized protein</fullName>
    </submittedName>
</protein>
<name>A0A9P8NY86_9ASCO</name>
<gene>
    <name evidence="1" type="ORF">OGAPHI_006294</name>
</gene>